<keyword evidence="2" id="KW-0255">Endonuclease</keyword>
<dbReference type="GO" id="GO:0003676">
    <property type="term" value="F:nucleic acid binding"/>
    <property type="evidence" value="ECO:0007669"/>
    <property type="project" value="InterPro"/>
</dbReference>
<organism evidence="2 3">
    <name type="scientific">Chitinophaga eiseniae</name>
    <dbReference type="NCBI Taxonomy" id="634771"/>
    <lineage>
        <taxon>Bacteria</taxon>
        <taxon>Pseudomonadati</taxon>
        <taxon>Bacteroidota</taxon>
        <taxon>Chitinophagia</taxon>
        <taxon>Chitinophagales</taxon>
        <taxon>Chitinophagaceae</taxon>
        <taxon>Chitinophaga</taxon>
    </lineage>
</organism>
<dbReference type="Gene3D" id="3.40.1350.10">
    <property type="match status" value="1"/>
</dbReference>
<protein>
    <submittedName>
        <fullName evidence="2">Putative endonuclease</fullName>
    </submittedName>
</protein>
<dbReference type="PANTHER" id="PTHR34039:SF1">
    <property type="entry name" value="UPF0102 PROTEIN YRAN"/>
    <property type="match status" value="1"/>
</dbReference>
<keyword evidence="2" id="KW-0378">Hydrolase</keyword>
<dbReference type="Proteomes" id="UP000190367">
    <property type="component" value="Unassembled WGS sequence"/>
</dbReference>
<dbReference type="InterPro" id="IPR011856">
    <property type="entry name" value="tRNA_endonuc-like_dom_sf"/>
</dbReference>
<dbReference type="EMBL" id="FUWZ01000006">
    <property type="protein sequence ID" value="SKA43845.1"/>
    <property type="molecule type" value="Genomic_DNA"/>
</dbReference>
<dbReference type="GO" id="GO:0004519">
    <property type="term" value="F:endonuclease activity"/>
    <property type="evidence" value="ECO:0007669"/>
    <property type="project" value="UniProtKB-KW"/>
</dbReference>
<evidence type="ECO:0000313" key="2">
    <source>
        <dbReference type="EMBL" id="SKA43845.1"/>
    </source>
</evidence>
<dbReference type="STRING" id="634771.SAMN04488128_106268"/>
<dbReference type="Pfam" id="PF02021">
    <property type="entry name" value="UPF0102"/>
    <property type="match status" value="1"/>
</dbReference>
<dbReference type="OrthoDB" id="9802516at2"/>
<keyword evidence="2" id="KW-0540">Nuclease</keyword>
<comment type="similarity">
    <text evidence="1">Belongs to the UPF0102 family.</text>
</comment>
<accession>A0A1T4TTP4</accession>
<dbReference type="InterPro" id="IPR011335">
    <property type="entry name" value="Restrct_endonuc-II-like"/>
</dbReference>
<gene>
    <name evidence="2" type="ORF">SAMN04488128_106268</name>
</gene>
<sequence>MHPQETGQEGERIAQEYVRRFCTIRHTNWKCGRKEIDIIAENGGTLFFIEVKARNGDRFGWPEEAVDRRKQAHIQLVAAAYLEYFHLYPEAIRFDIIAVTFTAAGHELLHLRDVF</sequence>
<dbReference type="SUPFAM" id="SSF52980">
    <property type="entry name" value="Restriction endonuclease-like"/>
    <property type="match status" value="1"/>
</dbReference>
<evidence type="ECO:0000256" key="1">
    <source>
        <dbReference type="ARBA" id="ARBA00006738"/>
    </source>
</evidence>
<proteinExistence type="inferred from homology"/>
<keyword evidence="3" id="KW-1185">Reference proteome</keyword>
<dbReference type="CDD" id="cd20736">
    <property type="entry name" value="PoNe_Nuclease"/>
    <property type="match status" value="1"/>
</dbReference>
<dbReference type="PANTHER" id="PTHR34039">
    <property type="entry name" value="UPF0102 PROTEIN YRAN"/>
    <property type="match status" value="1"/>
</dbReference>
<evidence type="ECO:0000313" key="3">
    <source>
        <dbReference type="Proteomes" id="UP000190367"/>
    </source>
</evidence>
<dbReference type="AlphaFoldDB" id="A0A1T4TTP4"/>
<name>A0A1T4TTP4_9BACT</name>
<dbReference type="InterPro" id="IPR003509">
    <property type="entry name" value="UPF0102_YraN-like"/>
</dbReference>
<reference evidence="3" key="1">
    <citation type="submission" date="2017-02" db="EMBL/GenBank/DDBJ databases">
        <authorList>
            <person name="Varghese N."/>
            <person name="Submissions S."/>
        </authorList>
    </citation>
    <scope>NUCLEOTIDE SEQUENCE [LARGE SCALE GENOMIC DNA]</scope>
    <source>
        <strain evidence="3">DSM 22224</strain>
    </source>
</reference>
<dbReference type="RefSeq" id="WP_078672622.1">
    <property type="nucleotide sequence ID" value="NZ_FUWZ01000006.1"/>
</dbReference>